<dbReference type="Gene3D" id="1.10.10.10">
    <property type="entry name" value="Winged helix-like DNA-binding domain superfamily/Winged helix DNA-binding domain"/>
    <property type="match status" value="1"/>
</dbReference>
<evidence type="ECO:0000256" key="6">
    <source>
        <dbReference type="SAM" id="MobiDB-lite"/>
    </source>
</evidence>
<feature type="domain" description="RNA polymerase sigma factor 70 region 4 type 2" evidence="7">
    <location>
        <begin position="140"/>
        <end position="191"/>
    </location>
</feature>
<evidence type="ECO:0000256" key="2">
    <source>
        <dbReference type="ARBA" id="ARBA00023015"/>
    </source>
</evidence>
<dbReference type="InterPro" id="IPR039425">
    <property type="entry name" value="RNA_pol_sigma-70-like"/>
</dbReference>
<dbReference type="InterPro" id="IPR013325">
    <property type="entry name" value="RNA_pol_sigma_r2"/>
</dbReference>
<keyword evidence="3" id="KW-0731">Sigma factor</keyword>
<sequence>MLTVSVGTKESSDGREVTTVGTSRDVPTEGGFDDFYRREYGAICAYLRSAGAEWEEARDVAQDAMMLLTRQWSSVEQPWAWLRTVAMRIFLKKRDAEARDLRRWLRDLPSLIRDLDDETSDLGFVGHAGAPADQTLLHRVVLDAIGRMPQHRRTVSVLYFMEDWTTTQIADYMGVSQSTVRSHVQAARDQLQRLVEREVYPY</sequence>
<dbReference type="InterPro" id="IPR013249">
    <property type="entry name" value="RNA_pol_sigma70_r4_t2"/>
</dbReference>
<dbReference type="Proteomes" id="UP000482800">
    <property type="component" value="Unassembled WGS sequence"/>
</dbReference>
<protein>
    <submittedName>
        <fullName evidence="8">RNA polymerase sigma24 factor</fullName>
    </submittedName>
</protein>
<evidence type="ECO:0000259" key="7">
    <source>
        <dbReference type="Pfam" id="PF08281"/>
    </source>
</evidence>
<evidence type="ECO:0000256" key="4">
    <source>
        <dbReference type="ARBA" id="ARBA00023125"/>
    </source>
</evidence>
<proteinExistence type="inferred from homology"/>
<dbReference type="EMBL" id="BLPF01000001">
    <property type="protein sequence ID" value="GFJ77260.1"/>
    <property type="molecule type" value="Genomic_DNA"/>
</dbReference>
<keyword evidence="4" id="KW-0238">DNA-binding</keyword>
<dbReference type="Gene3D" id="1.10.1740.10">
    <property type="match status" value="1"/>
</dbReference>
<dbReference type="PANTHER" id="PTHR43133">
    <property type="entry name" value="RNA POLYMERASE ECF-TYPE SIGMA FACTO"/>
    <property type="match status" value="1"/>
</dbReference>
<dbReference type="GO" id="GO:0016987">
    <property type="term" value="F:sigma factor activity"/>
    <property type="evidence" value="ECO:0007669"/>
    <property type="project" value="UniProtKB-KW"/>
</dbReference>
<name>A0A6V8K0Z8_9ACTN</name>
<accession>A0A6V8K0Z8</accession>
<organism evidence="8 9">
    <name type="scientific">Phytohabitans houttuyneae</name>
    <dbReference type="NCBI Taxonomy" id="1076126"/>
    <lineage>
        <taxon>Bacteria</taxon>
        <taxon>Bacillati</taxon>
        <taxon>Actinomycetota</taxon>
        <taxon>Actinomycetes</taxon>
        <taxon>Micromonosporales</taxon>
        <taxon>Micromonosporaceae</taxon>
    </lineage>
</organism>
<dbReference type="SUPFAM" id="SSF88659">
    <property type="entry name" value="Sigma3 and sigma4 domains of RNA polymerase sigma factors"/>
    <property type="match status" value="1"/>
</dbReference>
<dbReference type="AlphaFoldDB" id="A0A6V8K0Z8"/>
<keyword evidence="2" id="KW-0805">Transcription regulation</keyword>
<comment type="similarity">
    <text evidence="1">Belongs to the sigma-70 factor family. ECF subfamily.</text>
</comment>
<evidence type="ECO:0000313" key="8">
    <source>
        <dbReference type="EMBL" id="GFJ77260.1"/>
    </source>
</evidence>
<dbReference type="InterPro" id="IPR014284">
    <property type="entry name" value="RNA_pol_sigma-70_dom"/>
</dbReference>
<keyword evidence="5" id="KW-0804">Transcription</keyword>
<dbReference type="InterPro" id="IPR013324">
    <property type="entry name" value="RNA_pol_sigma_r3/r4-like"/>
</dbReference>
<dbReference type="SUPFAM" id="SSF88946">
    <property type="entry name" value="Sigma2 domain of RNA polymerase sigma factors"/>
    <property type="match status" value="1"/>
</dbReference>
<evidence type="ECO:0000256" key="5">
    <source>
        <dbReference type="ARBA" id="ARBA00023163"/>
    </source>
</evidence>
<evidence type="ECO:0000256" key="3">
    <source>
        <dbReference type="ARBA" id="ARBA00023082"/>
    </source>
</evidence>
<evidence type="ECO:0000256" key="1">
    <source>
        <dbReference type="ARBA" id="ARBA00010641"/>
    </source>
</evidence>
<evidence type="ECO:0000313" key="9">
    <source>
        <dbReference type="Proteomes" id="UP000482800"/>
    </source>
</evidence>
<gene>
    <name evidence="8" type="ORF">Phou_014400</name>
</gene>
<dbReference type="GO" id="GO:0006352">
    <property type="term" value="P:DNA-templated transcription initiation"/>
    <property type="evidence" value="ECO:0007669"/>
    <property type="project" value="InterPro"/>
</dbReference>
<dbReference type="CDD" id="cd06171">
    <property type="entry name" value="Sigma70_r4"/>
    <property type="match status" value="1"/>
</dbReference>
<dbReference type="Pfam" id="PF08281">
    <property type="entry name" value="Sigma70_r4_2"/>
    <property type="match status" value="1"/>
</dbReference>
<reference evidence="8 9" key="2">
    <citation type="submission" date="2020-03" db="EMBL/GenBank/DDBJ databases">
        <authorList>
            <person name="Ichikawa N."/>
            <person name="Kimura A."/>
            <person name="Kitahashi Y."/>
            <person name="Uohara A."/>
        </authorList>
    </citation>
    <scope>NUCLEOTIDE SEQUENCE [LARGE SCALE GENOMIC DNA]</scope>
    <source>
        <strain evidence="8 9">NBRC 108639</strain>
    </source>
</reference>
<dbReference type="PANTHER" id="PTHR43133:SF8">
    <property type="entry name" value="RNA POLYMERASE SIGMA FACTOR HI_1459-RELATED"/>
    <property type="match status" value="1"/>
</dbReference>
<feature type="region of interest" description="Disordered" evidence="6">
    <location>
        <begin position="1"/>
        <end position="23"/>
    </location>
</feature>
<dbReference type="InterPro" id="IPR036388">
    <property type="entry name" value="WH-like_DNA-bd_sf"/>
</dbReference>
<reference evidence="8 9" key="1">
    <citation type="submission" date="2020-03" db="EMBL/GenBank/DDBJ databases">
        <title>Whole genome shotgun sequence of Phytohabitans houttuyneae NBRC 108639.</title>
        <authorList>
            <person name="Komaki H."/>
            <person name="Tamura T."/>
        </authorList>
    </citation>
    <scope>NUCLEOTIDE SEQUENCE [LARGE SCALE GENOMIC DNA]</scope>
    <source>
        <strain evidence="8 9">NBRC 108639</strain>
    </source>
</reference>
<dbReference type="NCBIfam" id="TIGR02937">
    <property type="entry name" value="sigma70-ECF"/>
    <property type="match status" value="1"/>
</dbReference>
<keyword evidence="9" id="KW-1185">Reference proteome</keyword>
<dbReference type="GO" id="GO:0003677">
    <property type="term" value="F:DNA binding"/>
    <property type="evidence" value="ECO:0007669"/>
    <property type="project" value="UniProtKB-KW"/>
</dbReference>
<comment type="caution">
    <text evidence="8">The sequence shown here is derived from an EMBL/GenBank/DDBJ whole genome shotgun (WGS) entry which is preliminary data.</text>
</comment>